<dbReference type="EMBL" id="CP098502">
    <property type="protein sequence ID" value="UTI66055.1"/>
    <property type="molecule type" value="Genomic_DNA"/>
</dbReference>
<feature type="transmembrane region" description="Helical" evidence="1">
    <location>
        <begin position="12"/>
        <end position="35"/>
    </location>
</feature>
<evidence type="ECO:0000313" key="2">
    <source>
        <dbReference type="EMBL" id="UTI66055.1"/>
    </source>
</evidence>
<reference evidence="2 3" key="1">
    <citation type="submission" date="2022-06" db="EMBL/GenBank/DDBJ databases">
        <title>Paraconexibacter antarcticus.</title>
        <authorList>
            <person name="Kim C.S."/>
        </authorList>
    </citation>
    <scope>NUCLEOTIDE SEQUENCE [LARGE SCALE GENOMIC DNA]</scope>
    <source>
        <strain evidence="2 3">02-257</strain>
    </source>
</reference>
<keyword evidence="1" id="KW-1133">Transmembrane helix</keyword>
<organism evidence="2 3">
    <name type="scientific">Paraconexibacter antarcticus</name>
    <dbReference type="NCBI Taxonomy" id="2949664"/>
    <lineage>
        <taxon>Bacteria</taxon>
        <taxon>Bacillati</taxon>
        <taxon>Actinomycetota</taxon>
        <taxon>Thermoleophilia</taxon>
        <taxon>Solirubrobacterales</taxon>
        <taxon>Paraconexibacteraceae</taxon>
        <taxon>Paraconexibacter</taxon>
    </lineage>
</organism>
<keyword evidence="1" id="KW-0472">Membrane</keyword>
<proteinExistence type="predicted"/>
<keyword evidence="1" id="KW-0812">Transmembrane</keyword>
<name>A0ABY5DX22_9ACTN</name>
<evidence type="ECO:0000313" key="3">
    <source>
        <dbReference type="Proteomes" id="UP001056035"/>
    </source>
</evidence>
<evidence type="ECO:0008006" key="4">
    <source>
        <dbReference type="Google" id="ProtNLM"/>
    </source>
</evidence>
<dbReference type="RefSeq" id="WP_254572733.1">
    <property type="nucleotide sequence ID" value="NZ_CP098502.1"/>
</dbReference>
<accession>A0ABY5DX22</accession>
<sequence length="409" mass="42257">MSPRRRPRSGDDGGWVLVTSIMMLAMMLVISASVLSITNVQMGQARVQRVRETAFNLAEAGLNGQIFSLARDWPGAGAAANPYPVCSGSVSSSRCPTTSQITSLIPSADATGATWQTVVRDNGTPGTASFYSDALVLAQPAYDANKDGQLWVRATATAQGKSRTVVALVRADQQDEDIPHAALITGRLSISNMGNKTIIDASAGAGVATATVRCVPAPNETTACLGHPVGQPPIGNTVADLASYLGKQLTPNVTTTGYAGGPAMTPEARARLKATAIADGTYFTGCPPTLTGHVVYIEAGNCSYTGNSVFNSATDPGMVLMATGTLYLGGTTVFNGVLYHANLANDTGPVLQLQGNTNVIGGVLVDGDGQTIAGSSKVNIQLSQSAFRAVKSYGSAGIIQNTWREIRGS</sequence>
<dbReference type="Proteomes" id="UP001056035">
    <property type="component" value="Chromosome"/>
</dbReference>
<protein>
    <recommendedName>
        <fullName evidence="4">Type 4 fimbrial biogenesis protein PilX N-terminal domain-containing protein</fullName>
    </recommendedName>
</protein>
<keyword evidence="3" id="KW-1185">Reference proteome</keyword>
<evidence type="ECO:0000256" key="1">
    <source>
        <dbReference type="SAM" id="Phobius"/>
    </source>
</evidence>
<gene>
    <name evidence="2" type="ORF">NBH00_07580</name>
</gene>